<dbReference type="InterPro" id="IPR013527">
    <property type="entry name" value="YicC-like_N"/>
</dbReference>
<evidence type="ECO:0000256" key="5">
    <source>
        <dbReference type="ARBA" id="ARBA00035648"/>
    </source>
</evidence>
<comment type="caution">
    <text evidence="9">The sequence shown here is derived from an EMBL/GenBank/DDBJ whole genome shotgun (WGS) entry which is preliminary data.</text>
</comment>
<reference evidence="9" key="1">
    <citation type="journal article" date="2020" name="mSystems">
        <title>Genome- and Community-Level Interaction Insights into Carbon Utilization and Element Cycling Functions of Hydrothermarchaeota in Hydrothermal Sediment.</title>
        <authorList>
            <person name="Zhou Z."/>
            <person name="Liu Y."/>
            <person name="Xu W."/>
            <person name="Pan J."/>
            <person name="Luo Z.H."/>
            <person name="Li M."/>
        </authorList>
    </citation>
    <scope>NUCLEOTIDE SEQUENCE [LARGE SCALE GENOMIC DNA]</scope>
    <source>
        <strain evidence="9">HyVt-527</strain>
    </source>
</reference>
<dbReference type="InterPro" id="IPR005229">
    <property type="entry name" value="YicC/YloC-like"/>
</dbReference>
<dbReference type="AlphaFoldDB" id="A0A7V5UEJ7"/>
<dbReference type="Pfam" id="PF03755">
    <property type="entry name" value="YicC-like_N"/>
    <property type="match status" value="1"/>
</dbReference>
<protein>
    <submittedName>
        <fullName evidence="9">YicC family protein</fullName>
    </submittedName>
</protein>
<dbReference type="InterPro" id="IPR013551">
    <property type="entry name" value="YicC-like_C"/>
</dbReference>
<proteinExistence type="inferred from homology"/>
<evidence type="ECO:0000259" key="7">
    <source>
        <dbReference type="Pfam" id="PF03755"/>
    </source>
</evidence>
<keyword evidence="4" id="KW-0378">Hydrolase</keyword>
<dbReference type="EMBL" id="DROD01000325">
    <property type="protein sequence ID" value="HHJ52497.1"/>
    <property type="molecule type" value="Genomic_DNA"/>
</dbReference>
<sequence length="299" mass="34870">MKNISEKFMRSMTGFGKSLRTSNKHVVNVEVRSVNNRFFDLSLRMPRELSAYELEVRKMVQRHVTRGKVNVTITIELNPDETGAAPVDIQAARKRFSALQALSMELDIDEKVSLNHLLQFPEIFAEDLSRMEEEELRELLFPTLEEALQQLDAVRRKEGMHLHQDLVQRLATVRSINRSIKEKGRSNIKSEFDRLLQNVTELIGQQKLDRNRLEQEVAVIADRVDITEEAVRLDSHIKLFEQTLEQKGEAGKKLNFILQEMHREANTMNSKTTDVEISHWVIRLKEEIEKMREQVQNLE</sequence>
<dbReference type="GO" id="GO:0004521">
    <property type="term" value="F:RNA endonuclease activity"/>
    <property type="evidence" value="ECO:0007669"/>
    <property type="project" value="InterPro"/>
</dbReference>
<comment type="similarity">
    <text evidence="5">Belongs to the YicC/YloC family.</text>
</comment>
<dbReference type="Proteomes" id="UP000886124">
    <property type="component" value="Unassembled WGS sequence"/>
</dbReference>
<evidence type="ECO:0000256" key="3">
    <source>
        <dbReference type="ARBA" id="ARBA00022759"/>
    </source>
</evidence>
<accession>A0A7V5UEJ7</accession>
<keyword evidence="2" id="KW-0540">Nuclease</keyword>
<organism evidence="9">
    <name type="scientific">Caldithrix abyssi</name>
    <dbReference type="NCBI Taxonomy" id="187145"/>
    <lineage>
        <taxon>Bacteria</taxon>
        <taxon>Pseudomonadati</taxon>
        <taxon>Calditrichota</taxon>
        <taxon>Calditrichia</taxon>
        <taxon>Calditrichales</taxon>
        <taxon>Calditrichaceae</taxon>
        <taxon>Caldithrix</taxon>
    </lineage>
</organism>
<evidence type="ECO:0000256" key="4">
    <source>
        <dbReference type="ARBA" id="ARBA00022801"/>
    </source>
</evidence>
<evidence type="ECO:0000256" key="1">
    <source>
        <dbReference type="ARBA" id="ARBA00001968"/>
    </source>
</evidence>
<dbReference type="NCBIfam" id="TIGR00255">
    <property type="entry name" value="YicC/YloC family endoribonuclease"/>
    <property type="match status" value="1"/>
</dbReference>
<evidence type="ECO:0000256" key="2">
    <source>
        <dbReference type="ARBA" id="ARBA00022722"/>
    </source>
</evidence>
<gene>
    <name evidence="9" type="ORF">ENJ89_04830</name>
</gene>
<name>A0A7V5UEJ7_CALAY</name>
<dbReference type="GO" id="GO:0016787">
    <property type="term" value="F:hydrolase activity"/>
    <property type="evidence" value="ECO:0007669"/>
    <property type="project" value="UniProtKB-KW"/>
</dbReference>
<dbReference type="PANTHER" id="PTHR30636:SF3">
    <property type="entry name" value="UPF0701 PROTEIN YICC"/>
    <property type="match status" value="1"/>
</dbReference>
<feature type="coiled-coil region" evidence="6">
    <location>
        <begin position="196"/>
        <end position="230"/>
    </location>
</feature>
<feature type="domain" description="Endoribonuclease YicC-like N-terminal" evidence="7">
    <location>
        <begin position="9"/>
        <end position="163"/>
    </location>
</feature>
<comment type="cofactor">
    <cofactor evidence="1">
        <name>a divalent metal cation</name>
        <dbReference type="ChEBI" id="CHEBI:60240"/>
    </cofactor>
</comment>
<feature type="domain" description="Endoribonuclease YicC-like C-terminal" evidence="8">
    <location>
        <begin position="182"/>
        <end position="299"/>
    </location>
</feature>
<dbReference type="PANTHER" id="PTHR30636">
    <property type="entry name" value="UPF0701 PROTEIN YICC"/>
    <property type="match status" value="1"/>
</dbReference>
<keyword evidence="6" id="KW-0175">Coiled coil</keyword>
<keyword evidence="3" id="KW-0255">Endonuclease</keyword>
<evidence type="ECO:0000256" key="6">
    <source>
        <dbReference type="SAM" id="Coils"/>
    </source>
</evidence>
<evidence type="ECO:0000313" key="9">
    <source>
        <dbReference type="EMBL" id="HHJ52497.1"/>
    </source>
</evidence>
<dbReference type="Pfam" id="PF08340">
    <property type="entry name" value="YicC-like_C"/>
    <property type="match status" value="1"/>
</dbReference>
<evidence type="ECO:0000259" key="8">
    <source>
        <dbReference type="Pfam" id="PF08340"/>
    </source>
</evidence>